<keyword evidence="2" id="KW-0862">Zinc</keyword>
<dbReference type="PROSITE" id="PS50089">
    <property type="entry name" value="ZF_RING_2"/>
    <property type="match status" value="1"/>
</dbReference>
<dbReference type="AlphaFoldDB" id="A0AAD1UJ89"/>
<reference evidence="5" key="1">
    <citation type="submission" date="2023-07" db="EMBL/GenBank/DDBJ databases">
        <authorList>
            <consortium name="AG Swart"/>
            <person name="Singh M."/>
            <person name="Singh A."/>
            <person name="Seah K."/>
            <person name="Emmerich C."/>
        </authorList>
    </citation>
    <scope>NUCLEOTIDE SEQUENCE</scope>
    <source>
        <strain evidence="5">DP1</strain>
    </source>
</reference>
<evidence type="ECO:0000256" key="2">
    <source>
        <dbReference type="PROSITE-ProRule" id="PRU00024"/>
    </source>
</evidence>
<evidence type="ECO:0000313" key="6">
    <source>
        <dbReference type="Proteomes" id="UP001295684"/>
    </source>
</evidence>
<dbReference type="PROSITE" id="PS50119">
    <property type="entry name" value="ZF_BBOX"/>
    <property type="match status" value="1"/>
</dbReference>
<dbReference type="Gene3D" id="3.30.160.60">
    <property type="entry name" value="Classic Zinc Finger"/>
    <property type="match status" value="1"/>
</dbReference>
<protein>
    <submittedName>
        <fullName evidence="5">Uncharacterized protein</fullName>
    </submittedName>
</protein>
<dbReference type="SUPFAM" id="SSF57850">
    <property type="entry name" value="RING/U-box"/>
    <property type="match status" value="1"/>
</dbReference>
<dbReference type="SUPFAM" id="SSF57845">
    <property type="entry name" value="B-box zinc-binding domain"/>
    <property type="match status" value="1"/>
</dbReference>
<dbReference type="InterPro" id="IPR050143">
    <property type="entry name" value="TRIM/RBCC"/>
</dbReference>
<dbReference type="InterPro" id="IPR001841">
    <property type="entry name" value="Znf_RING"/>
</dbReference>
<evidence type="ECO:0000313" key="5">
    <source>
        <dbReference type="EMBL" id="CAI2368851.1"/>
    </source>
</evidence>
<dbReference type="EMBL" id="CAMPGE010009995">
    <property type="protein sequence ID" value="CAI2368851.1"/>
    <property type="molecule type" value="Genomic_DNA"/>
</dbReference>
<dbReference type="GO" id="GO:0008270">
    <property type="term" value="F:zinc ion binding"/>
    <property type="evidence" value="ECO:0007669"/>
    <property type="project" value="UniProtKB-KW"/>
</dbReference>
<feature type="domain" description="RING-type" evidence="3">
    <location>
        <begin position="87"/>
        <end position="127"/>
    </location>
</feature>
<dbReference type="SMART" id="SM00336">
    <property type="entry name" value="BBOX"/>
    <property type="match status" value="1"/>
</dbReference>
<comment type="caution">
    <text evidence="5">The sequence shown here is derived from an EMBL/GenBank/DDBJ whole genome shotgun (WGS) entry which is preliminary data.</text>
</comment>
<organism evidence="5 6">
    <name type="scientific">Euplotes crassus</name>
    <dbReference type="NCBI Taxonomy" id="5936"/>
    <lineage>
        <taxon>Eukaryota</taxon>
        <taxon>Sar</taxon>
        <taxon>Alveolata</taxon>
        <taxon>Ciliophora</taxon>
        <taxon>Intramacronucleata</taxon>
        <taxon>Spirotrichea</taxon>
        <taxon>Hypotrichia</taxon>
        <taxon>Euplotida</taxon>
        <taxon>Euplotidae</taxon>
        <taxon>Moneuplotes</taxon>
    </lineage>
</organism>
<dbReference type="PANTHER" id="PTHR24103">
    <property type="entry name" value="E3 UBIQUITIN-PROTEIN LIGASE TRIM"/>
    <property type="match status" value="1"/>
</dbReference>
<proteinExistence type="predicted"/>
<keyword evidence="2" id="KW-0863">Zinc-finger</keyword>
<dbReference type="InterPro" id="IPR013083">
    <property type="entry name" value="Znf_RING/FYVE/PHD"/>
</dbReference>
<keyword evidence="1" id="KW-0479">Metal-binding</keyword>
<dbReference type="Proteomes" id="UP001295684">
    <property type="component" value="Unassembled WGS sequence"/>
</dbReference>
<name>A0AAD1UJ89_EUPCR</name>
<evidence type="ECO:0000259" key="4">
    <source>
        <dbReference type="PROSITE" id="PS50119"/>
    </source>
</evidence>
<dbReference type="InterPro" id="IPR000315">
    <property type="entry name" value="Znf_B-box"/>
</dbReference>
<dbReference type="CDD" id="cd19756">
    <property type="entry name" value="Bbox2"/>
    <property type="match status" value="1"/>
</dbReference>
<accession>A0AAD1UJ89</accession>
<evidence type="ECO:0000259" key="3">
    <source>
        <dbReference type="PROSITE" id="PS50089"/>
    </source>
</evidence>
<keyword evidence="6" id="KW-1185">Reference proteome</keyword>
<gene>
    <name evidence="5" type="ORF">ECRASSUSDP1_LOCUS10147</name>
</gene>
<dbReference type="Pfam" id="PF00643">
    <property type="entry name" value="zf-B_box"/>
    <property type="match status" value="1"/>
</dbReference>
<evidence type="ECO:0000256" key="1">
    <source>
        <dbReference type="ARBA" id="ARBA00022723"/>
    </source>
</evidence>
<sequence length="405" mass="47081">MDRMRNLSFFDSDEELPDFFIPERDNILRSRMPDREVIVNDSDSFEMLRAIKKDSGRKRKTEEAFKVDDEEISSVGEGLPERNLLTCVICYSSNHEGLMICKHCSEYACKECWKSMLEKESKCPFCRNRVFNRDLVKNKLANELRETICQNEKNLGYDPKCPSHSNEGILFCLSCDNLICTECITHGIHTGHKLVNLKDKPEISKKMRDSQKLKNSLEEFSKLMDDINMQVGSFLDIDEDECDKLAQMLKSIITEKIDSCVENHKQGLKAYKNAYKTFLEDRKLMKLIVPLVMRKGKYTSHPNQLREKVYVAVSEKGKSRLLGQFLFEDPPVSLEKVKQKYQLESYEPLNEYPAFSSLLWDQLLKSTRNLPKIYSPLFQDKHKDLLPRPESLLPSHNPPNRCNSI</sequence>
<dbReference type="Gene3D" id="3.30.40.10">
    <property type="entry name" value="Zinc/RING finger domain, C3HC4 (zinc finger)"/>
    <property type="match status" value="1"/>
</dbReference>
<feature type="domain" description="B box-type" evidence="4">
    <location>
        <begin position="161"/>
        <end position="197"/>
    </location>
</feature>